<proteinExistence type="predicted"/>
<evidence type="ECO:0000313" key="4">
    <source>
        <dbReference type="Proteomes" id="UP000199440"/>
    </source>
</evidence>
<name>A0A1G9Q4K1_9FLAO</name>
<dbReference type="PANTHER" id="PTHR43489">
    <property type="entry name" value="ISOMERASE"/>
    <property type="match status" value="1"/>
</dbReference>
<sequence length="280" mass="31426">MKIGMNMLLWTNHVTEQHFNIVDTLKKTGYDGIELFLGEGDEKLYSKLGNHFSNIDMGVTAVGALSPEQNIASPDKKIREAGLERLKWTIDMAAAANVEVICGPFHSTFAYFTRQPPTLQEKKWSNEMLRKAAEYAQKANIILTPEAVNRFECYLYNTMADLGSMVEAVDHPNLGAMFDTHHANIEEKSQSSAIKTIAPHLKHVHISENDRGTPGSGQVNFDDAFSALKEINYDGWLTIEAFSTIIPEFANAINVWRDYSPSEEIYTEGLKLIKKGMDIH</sequence>
<accession>A0A1G9Q4K1</accession>
<dbReference type="STRING" id="192904.SAMN04488514_104291"/>
<evidence type="ECO:0000313" key="3">
    <source>
        <dbReference type="EMBL" id="SDM05671.1"/>
    </source>
</evidence>
<dbReference type="OrthoDB" id="9801426at2"/>
<dbReference type="Pfam" id="PF01261">
    <property type="entry name" value="AP_endonuc_2"/>
    <property type="match status" value="1"/>
</dbReference>
<dbReference type="InterPro" id="IPR050417">
    <property type="entry name" value="Sugar_Epim/Isomerase"/>
</dbReference>
<gene>
    <name evidence="3" type="ORF">SAMN04488514_104291</name>
</gene>
<dbReference type="SUPFAM" id="SSF51658">
    <property type="entry name" value="Xylose isomerase-like"/>
    <property type="match status" value="1"/>
</dbReference>
<dbReference type="InterPro" id="IPR036237">
    <property type="entry name" value="Xyl_isomerase-like_sf"/>
</dbReference>
<keyword evidence="4" id="KW-1185">Reference proteome</keyword>
<feature type="domain" description="Xylose isomerase-like TIM barrel" evidence="2">
    <location>
        <begin position="23"/>
        <end position="275"/>
    </location>
</feature>
<dbReference type="GO" id="GO:0016853">
    <property type="term" value="F:isomerase activity"/>
    <property type="evidence" value="ECO:0007669"/>
    <property type="project" value="UniProtKB-KW"/>
</dbReference>
<dbReference type="EMBL" id="FNGV01000004">
    <property type="protein sequence ID" value="SDM05671.1"/>
    <property type="molecule type" value="Genomic_DNA"/>
</dbReference>
<dbReference type="AlphaFoldDB" id="A0A1G9Q4K1"/>
<evidence type="ECO:0000256" key="1">
    <source>
        <dbReference type="ARBA" id="ARBA00023235"/>
    </source>
</evidence>
<dbReference type="Gene3D" id="3.20.20.150">
    <property type="entry name" value="Divalent-metal-dependent TIM barrel enzymes"/>
    <property type="match status" value="1"/>
</dbReference>
<dbReference type="PANTHER" id="PTHR43489:SF7">
    <property type="entry name" value="3-DEHYDRO-D-GULOSIDE 4-EPIMERASE-RELATED"/>
    <property type="match status" value="1"/>
</dbReference>
<organism evidence="3 4">
    <name type="scientific">Kriegella aquimaris</name>
    <dbReference type="NCBI Taxonomy" id="192904"/>
    <lineage>
        <taxon>Bacteria</taxon>
        <taxon>Pseudomonadati</taxon>
        <taxon>Bacteroidota</taxon>
        <taxon>Flavobacteriia</taxon>
        <taxon>Flavobacteriales</taxon>
        <taxon>Flavobacteriaceae</taxon>
        <taxon>Kriegella</taxon>
    </lineage>
</organism>
<reference evidence="3 4" key="1">
    <citation type="submission" date="2016-10" db="EMBL/GenBank/DDBJ databases">
        <authorList>
            <person name="de Groot N.N."/>
        </authorList>
    </citation>
    <scope>NUCLEOTIDE SEQUENCE [LARGE SCALE GENOMIC DNA]</scope>
    <source>
        <strain evidence="3 4">DSM 19886</strain>
    </source>
</reference>
<dbReference type="Proteomes" id="UP000199440">
    <property type="component" value="Unassembled WGS sequence"/>
</dbReference>
<evidence type="ECO:0000259" key="2">
    <source>
        <dbReference type="Pfam" id="PF01261"/>
    </source>
</evidence>
<dbReference type="InterPro" id="IPR013022">
    <property type="entry name" value="Xyl_isomerase-like_TIM-brl"/>
</dbReference>
<protein>
    <submittedName>
        <fullName evidence="3">D-psicose/D-tagatose/L-ribulose 3-epimerase</fullName>
    </submittedName>
</protein>
<dbReference type="RefSeq" id="WP_089888812.1">
    <property type="nucleotide sequence ID" value="NZ_FNGV01000004.1"/>
</dbReference>
<keyword evidence="1" id="KW-0413">Isomerase</keyword>